<dbReference type="RefSeq" id="WP_055037358.1">
    <property type="nucleotide sequence ID" value="NZ_CP012946.1"/>
</dbReference>
<dbReference type="EMBL" id="LN907867">
    <property type="protein sequence ID" value="CUU42269.1"/>
    <property type="molecule type" value="Genomic_DNA"/>
</dbReference>
<feature type="domain" description="YchJ-like middle NTF2-like" evidence="1">
    <location>
        <begin position="27"/>
        <end position="121"/>
    </location>
</feature>
<dbReference type="Gene3D" id="3.10.450.50">
    <property type="match status" value="1"/>
</dbReference>
<dbReference type="InterPro" id="IPR032710">
    <property type="entry name" value="NTF2-like_dom_sf"/>
</dbReference>
<organism evidence="2 3">
    <name type="scientific">Blastochloris viridis</name>
    <name type="common">Rhodopseudomonas viridis</name>
    <dbReference type="NCBI Taxonomy" id="1079"/>
    <lineage>
        <taxon>Bacteria</taxon>
        <taxon>Pseudomonadati</taxon>
        <taxon>Pseudomonadota</taxon>
        <taxon>Alphaproteobacteria</taxon>
        <taxon>Hyphomicrobiales</taxon>
        <taxon>Blastochloridaceae</taxon>
        <taxon>Blastochloris</taxon>
    </lineage>
</organism>
<dbReference type="Pfam" id="PF17775">
    <property type="entry name" value="YchJ_M-like"/>
    <property type="match status" value="1"/>
</dbReference>
<gene>
    <name evidence="2" type="primary">ychJ_1</name>
    <name evidence="2" type="ORF">BVIRIDIS_12770</name>
</gene>
<protein>
    <recommendedName>
        <fullName evidence="1">YchJ-like middle NTF2-like domain-containing protein</fullName>
    </recommendedName>
</protein>
<sequence length="128" mass="14801">MECPCCSGRPFDQCCGPVLEGTDQARSPEALMRSRYTAYARKAFDYILATTDPQRRYDFDHDAAKEWMRTSTFTGLQVLASSEDGNKGVVEFIACFRRNGGREEKHRELSQFRKQAGRWYFRPERGRA</sequence>
<proteinExistence type="predicted"/>
<reference evidence="3" key="1">
    <citation type="journal article" date="2016" name="Genome Announc.">
        <title>Revised genome sequence of the purple photosynthetic bacterium Blastochloris viridis.</title>
        <authorList>
            <person name="Liu L.N."/>
            <person name="Faulkner M."/>
            <person name="Liu X."/>
            <person name="Huang F."/>
            <person name="Darby A.C."/>
            <person name="Hall N."/>
        </authorList>
    </citation>
    <scope>NUCLEOTIDE SEQUENCE [LARGE SCALE GENOMIC DNA]</scope>
    <source>
        <strain evidence="3">ATCC 19567 / DSM 133 / F</strain>
    </source>
</reference>
<dbReference type="AlphaFoldDB" id="A0A0N7IUK4"/>
<keyword evidence="3" id="KW-1185">Reference proteome</keyword>
<dbReference type="STRING" id="1079.BVIR_1832"/>
<evidence type="ECO:0000313" key="3">
    <source>
        <dbReference type="Proteomes" id="UP000065734"/>
    </source>
</evidence>
<accession>A0A0N7IUK4</accession>
<evidence type="ECO:0000259" key="1">
    <source>
        <dbReference type="Pfam" id="PF17775"/>
    </source>
</evidence>
<dbReference type="KEGG" id="bvr:BVIR_1832"/>
<evidence type="ECO:0000313" key="2">
    <source>
        <dbReference type="EMBL" id="CUU42269.1"/>
    </source>
</evidence>
<name>A0A0N7IUK4_BLAVI</name>
<dbReference type="Proteomes" id="UP000065734">
    <property type="component" value="Chromosome I"/>
</dbReference>
<dbReference type="OrthoDB" id="21421at2"/>
<dbReference type="InterPro" id="IPR048469">
    <property type="entry name" value="YchJ-like_M"/>
</dbReference>
<dbReference type="SUPFAM" id="SSF54427">
    <property type="entry name" value="NTF2-like"/>
    <property type="match status" value="1"/>
</dbReference>